<comment type="cofactor">
    <cofactor evidence="1">
        <name>Mo-bis(molybdopterin guanine dinucleotide)</name>
        <dbReference type="ChEBI" id="CHEBI:60539"/>
    </cofactor>
</comment>
<dbReference type="PROSITE" id="PS00551">
    <property type="entry name" value="MOLYBDOPTERIN_PROK_1"/>
    <property type="match status" value="1"/>
</dbReference>
<evidence type="ECO:0000256" key="5">
    <source>
        <dbReference type="ARBA" id="ARBA00022485"/>
    </source>
</evidence>
<keyword evidence="11" id="KW-0411">Iron-sulfur</keyword>
<dbReference type="HOGENOM" id="CLU_000422_1_1_4"/>
<dbReference type="STRING" id="266264.Rmet_2761"/>
<dbReference type="CDD" id="cd02792">
    <property type="entry name" value="MopB_CT_Formate-Dh-Na-like"/>
    <property type="match status" value="1"/>
</dbReference>
<dbReference type="FunFam" id="2.20.25.90:FF:000006">
    <property type="entry name" value="Formate dehydrogenase alpha subunit"/>
    <property type="match status" value="1"/>
</dbReference>
<dbReference type="Proteomes" id="UP000002429">
    <property type="component" value="Chromosome"/>
</dbReference>
<accession>Q1LJP2</accession>
<dbReference type="Pfam" id="PF00384">
    <property type="entry name" value="Molybdopterin"/>
    <property type="match status" value="1"/>
</dbReference>
<keyword evidence="7" id="KW-0479">Metal-binding</keyword>
<dbReference type="Gene3D" id="3.40.50.740">
    <property type="match status" value="1"/>
</dbReference>
<dbReference type="Gene3D" id="3.40.228.10">
    <property type="entry name" value="Dimethylsulfoxide Reductase, domain 2"/>
    <property type="match status" value="1"/>
</dbReference>
<dbReference type="eggNOG" id="COG3383">
    <property type="taxonomic scope" value="Bacteria"/>
</dbReference>
<dbReference type="InterPro" id="IPR006656">
    <property type="entry name" value="Mopterin_OxRdtase"/>
</dbReference>
<feature type="compositionally biased region" description="Low complexity" evidence="12">
    <location>
        <begin position="31"/>
        <end position="51"/>
    </location>
</feature>
<keyword evidence="10" id="KW-0408">Iron</keyword>
<evidence type="ECO:0000256" key="2">
    <source>
        <dbReference type="ARBA" id="ARBA00001966"/>
    </source>
</evidence>
<organism evidence="14 15">
    <name type="scientific">Cupriavidus metallidurans (strain ATCC 43123 / DSM 2839 / NBRC 102507 / CH34)</name>
    <name type="common">Ralstonia metallidurans</name>
    <dbReference type="NCBI Taxonomy" id="266264"/>
    <lineage>
        <taxon>Bacteria</taxon>
        <taxon>Pseudomonadati</taxon>
        <taxon>Pseudomonadota</taxon>
        <taxon>Betaproteobacteria</taxon>
        <taxon>Burkholderiales</taxon>
        <taxon>Burkholderiaceae</taxon>
        <taxon>Cupriavidus</taxon>
    </lineage>
</organism>
<evidence type="ECO:0000313" key="15">
    <source>
        <dbReference type="Proteomes" id="UP000002429"/>
    </source>
</evidence>
<evidence type="ECO:0000256" key="12">
    <source>
        <dbReference type="SAM" id="MobiDB-lite"/>
    </source>
</evidence>
<evidence type="ECO:0000256" key="6">
    <source>
        <dbReference type="ARBA" id="ARBA00022505"/>
    </source>
</evidence>
<dbReference type="eggNOG" id="COG0243">
    <property type="taxonomic scope" value="Bacteria"/>
</dbReference>
<feature type="region of interest" description="Disordered" evidence="12">
    <location>
        <begin position="1"/>
        <end position="51"/>
    </location>
</feature>
<dbReference type="Pfam" id="PF01568">
    <property type="entry name" value="Molydop_binding"/>
    <property type="match status" value="1"/>
</dbReference>
<comment type="cofactor">
    <cofactor evidence="2">
        <name>[4Fe-4S] cluster</name>
        <dbReference type="ChEBI" id="CHEBI:49883"/>
    </cofactor>
</comment>
<dbReference type="Pfam" id="PF04879">
    <property type="entry name" value="Molybdop_Fe4S4"/>
    <property type="match status" value="1"/>
</dbReference>
<keyword evidence="5" id="KW-0004">4Fe-4S</keyword>
<dbReference type="Gene3D" id="2.40.40.20">
    <property type="match status" value="1"/>
</dbReference>
<feature type="domain" description="4Fe-4S Mo/W bis-MGD-type" evidence="13">
    <location>
        <begin position="108"/>
        <end position="164"/>
    </location>
</feature>
<evidence type="ECO:0000256" key="9">
    <source>
        <dbReference type="ARBA" id="ARBA00023002"/>
    </source>
</evidence>
<sequence>MTPLTRKRANNGANDGANHRADHGQTGRLTSRLADSSSQSQSQSQSSGRLSARLAAGLAGAMPTMDRRSFLKRSGIGVGAGLAATQLTMMRRADADDGKGGAGGKGDIVVRRTVCGHCSVGCAVDAVVQNGVWVRQEPVFDSPINLGAHCAKGAALREHGHGEYRLKYPMKLVNGKYQRISWDQALDEISAKLKQIRQETGPDSLFFIGSSKHSNEQSYLLRKWVSFFGTNNTDHQARICHSTTVAGVANTWGYGAMTNSYNDMQNAKAALYIGSNAAEAHPVSMLHLLHAKESGCKVIVVDPRYTRTAAKSDHYVRIRSGTDIAFLFGVLYHIFQNGWEDKKYLSDRVYGMDKVKEEVLAKWTPDKVEEVCGVPEAEVRYVAETMAKNRPSTLVWCMGQTQHTIGNAIVRASCIVQLALGNIGVSGGGANIFRGHDNVQGATDVGPNPDSLPGYYGLAAGAWKHFAAVWGVDYEWIKKQFASQAMMEKSGTTVSRWIDIVTEKPELIDQDHNVRGVFFWGHAPNSQTRGLEMKRALDKLDLLVVIDPYPSATAAMANMPATEGDTPNPNRAVYLLPACTQFETSGSCTASNRSLQWREKVIEPLFESMPDHAIMQAFAEKLGFANELSKNYKLVEVKRAGRTWREPETESILREINAGNWTIGYTGQSPERLKAHMRNMHMFDVRSLRCKGGKDPVTGYDITGDYFGLPWPCYGTPELKHPGSPNLYDTSRNVMDGGGNFRANFGVERDGVSLLAADGSHSLGADITTGYPEFDAVLLKKLGWWDELTDAEKKAADGKNWKTDLSGGIQRVVMKNHGCHPFGNARARAVVWNFPDPIPQHREPLYSTRPDMVAKYPTHDDKMAFWRLPTLYKTVQQRNIENKVYEKFPIILTSGRLVEYEGGGEETRSNPWLAELQQENFVEINPKAASERGIRNGDYCWVKTPTGARIKVRALVTERVGVDTAFIPFHFSGWWQGKDLKPYYPEGAMPIVRGEAVNTATTYGYDSVTMMQETKTTVCQIERFA</sequence>
<evidence type="ECO:0000256" key="10">
    <source>
        <dbReference type="ARBA" id="ARBA00023004"/>
    </source>
</evidence>
<dbReference type="GO" id="GO:0016491">
    <property type="term" value="F:oxidoreductase activity"/>
    <property type="evidence" value="ECO:0007669"/>
    <property type="project" value="UniProtKB-KW"/>
</dbReference>
<name>Q1LJP2_CUPMC</name>
<dbReference type="GO" id="GO:0030151">
    <property type="term" value="F:molybdenum ion binding"/>
    <property type="evidence" value="ECO:0007669"/>
    <property type="project" value="TreeGrafter"/>
</dbReference>
<dbReference type="PANTHER" id="PTHR43598:SF1">
    <property type="entry name" value="FORMATE DEHYDROGENASE-O MAJOR SUBUNIT"/>
    <property type="match status" value="1"/>
</dbReference>
<dbReference type="PANTHER" id="PTHR43598">
    <property type="entry name" value="TUNGSTEN-CONTAINING FORMYLMETHANOFURAN DEHYDROGENASE 2 SUBUNIT B"/>
    <property type="match status" value="1"/>
</dbReference>
<reference evidence="15" key="1">
    <citation type="journal article" date="2010" name="PLoS ONE">
        <title>The complete genome sequence of Cupriavidus metallidurans strain CH34, a master survivalist in harsh and anthropogenic environments.</title>
        <authorList>
            <person name="Janssen P.J."/>
            <person name="Van Houdt R."/>
            <person name="Moors H."/>
            <person name="Monsieurs P."/>
            <person name="Morin N."/>
            <person name="Michaux A."/>
            <person name="Benotmane M.A."/>
            <person name="Leys N."/>
            <person name="Vallaeys T."/>
            <person name="Lapidus A."/>
            <person name="Monchy S."/>
            <person name="Medigue C."/>
            <person name="Taghavi S."/>
            <person name="McCorkle S."/>
            <person name="Dunn J."/>
            <person name="van der Lelie D."/>
            <person name="Mergeay M."/>
        </authorList>
    </citation>
    <scope>NUCLEOTIDE SEQUENCE [LARGE SCALE GENOMIC DNA]</scope>
    <source>
        <strain evidence="15">ATCC 43123 / DSM 2839 / NBRC 102507 / CH34</strain>
    </source>
</reference>
<dbReference type="InterPro" id="IPR027467">
    <property type="entry name" value="MopterinOxRdtase_cofactor_BS"/>
</dbReference>
<comment type="subcellular location">
    <subcellularLocation>
        <location evidence="3">Cell envelope</location>
    </subcellularLocation>
</comment>
<dbReference type="SUPFAM" id="SSF53706">
    <property type="entry name" value="Formate dehydrogenase/DMSO reductase, domains 1-3"/>
    <property type="match status" value="1"/>
</dbReference>
<dbReference type="GO" id="GO:0009055">
    <property type="term" value="F:electron transfer activity"/>
    <property type="evidence" value="ECO:0007669"/>
    <property type="project" value="TreeGrafter"/>
</dbReference>
<keyword evidence="15" id="KW-1185">Reference proteome</keyword>
<dbReference type="CDD" id="cd02752">
    <property type="entry name" value="MopB_Formate-Dh-Na-like"/>
    <property type="match status" value="1"/>
</dbReference>
<dbReference type="PROSITE" id="PS51318">
    <property type="entry name" value="TAT"/>
    <property type="match status" value="1"/>
</dbReference>
<proteinExistence type="inferred from homology"/>
<evidence type="ECO:0000259" key="13">
    <source>
        <dbReference type="PROSITE" id="PS51669"/>
    </source>
</evidence>
<dbReference type="SUPFAM" id="SSF50692">
    <property type="entry name" value="ADC-like"/>
    <property type="match status" value="1"/>
</dbReference>
<evidence type="ECO:0000256" key="4">
    <source>
        <dbReference type="ARBA" id="ARBA00010312"/>
    </source>
</evidence>
<evidence type="ECO:0000256" key="7">
    <source>
        <dbReference type="ARBA" id="ARBA00022723"/>
    </source>
</evidence>
<dbReference type="EMBL" id="CP000352">
    <property type="protein sequence ID" value="ABF09634.1"/>
    <property type="molecule type" value="Genomic_DNA"/>
</dbReference>
<gene>
    <name evidence="14" type="primary">fdhA</name>
    <name evidence="14" type="ordered locus">Rmet_2761</name>
</gene>
<evidence type="ECO:0000256" key="11">
    <source>
        <dbReference type="ARBA" id="ARBA00023014"/>
    </source>
</evidence>
<dbReference type="EC" id="1.2.1.2" evidence="14"/>
<dbReference type="GO" id="GO:0051539">
    <property type="term" value="F:4 iron, 4 sulfur cluster binding"/>
    <property type="evidence" value="ECO:0007669"/>
    <property type="project" value="UniProtKB-KW"/>
</dbReference>
<protein>
    <submittedName>
        <fullName evidence="14">Formate dehydrogenase alpha subunit (Fe4S4 domain)</fullName>
        <ecNumber evidence="14">1.2.1.2</ecNumber>
    </submittedName>
</protein>
<evidence type="ECO:0000256" key="1">
    <source>
        <dbReference type="ARBA" id="ARBA00001942"/>
    </source>
</evidence>
<dbReference type="KEGG" id="rme:Rmet_2761"/>
<dbReference type="InterPro" id="IPR009010">
    <property type="entry name" value="Asp_de-COase-like_dom_sf"/>
</dbReference>
<dbReference type="GO" id="GO:0009061">
    <property type="term" value="P:anaerobic respiration"/>
    <property type="evidence" value="ECO:0007669"/>
    <property type="project" value="TreeGrafter"/>
</dbReference>
<dbReference type="FunFam" id="3.40.228.10:FF:000002">
    <property type="entry name" value="Formate dehydrogenase subunit alpha"/>
    <property type="match status" value="1"/>
</dbReference>
<dbReference type="FunFam" id="2.40.40.20:FF:000013">
    <property type="entry name" value="Dimethyl sulfoxide reductase subunit A"/>
    <property type="match status" value="1"/>
</dbReference>
<dbReference type="AlphaFoldDB" id="Q1LJP2"/>
<dbReference type="Gene3D" id="2.20.25.90">
    <property type="entry name" value="ADC-like domains"/>
    <property type="match status" value="1"/>
</dbReference>
<dbReference type="NCBIfam" id="TIGR01409">
    <property type="entry name" value="TAT_signal_seq"/>
    <property type="match status" value="1"/>
</dbReference>
<dbReference type="PROSITE" id="PS51669">
    <property type="entry name" value="4FE4S_MOW_BIS_MGD"/>
    <property type="match status" value="1"/>
</dbReference>
<dbReference type="InterPro" id="IPR006311">
    <property type="entry name" value="TAT_signal"/>
</dbReference>
<dbReference type="PIRSF" id="PIRSF036643">
    <property type="entry name" value="FDH_alpha"/>
    <property type="match status" value="1"/>
</dbReference>
<dbReference type="InterPro" id="IPR006657">
    <property type="entry name" value="MoPterin_dinucl-bd_dom"/>
</dbReference>
<dbReference type="InterPro" id="IPR006963">
    <property type="entry name" value="Mopterin_OxRdtase_4Fe-4S_dom"/>
</dbReference>
<dbReference type="InterPro" id="IPR019546">
    <property type="entry name" value="TAT_signal_bac_arc"/>
</dbReference>
<keyword evidence="8" id="KW-0732">Signal</keyword>
<keyword evidence="9 14" id="KW-0560">Oxidoreductase</keyword>
<evidence type="ECO:0000256" key="8">
    <source>
        <dbReference type="ARBA" id="ARBA00022729"/>
    </source>
</evidence>
<evidence type="ECO:0000313" key="14">
    <source>
        <dbReference type="EMBL" id="ABF09634.1"/>
    </source>
</evidence>
<dbReference type="SMART" id="SM00926">
    <property type="entry name" value="Molybdop_Fe4S4"/>
    <property type="match status" value="1"/>
</dbReference>
<dbReference type="GO" id="GO:0030313">
    <property type="term" value="C:cell envelope"/>
    <property type="evidence" value="ECO:0007669"/>
    <property type="project" value="UniProtKB-SubCell"/>
</dbReference>
<evidence type="ECO:0000256" key="3">
    <source>
        <dbReference type="ARBA" id="ARBA00004196"/>
    </source>
</evidence>
<dbReference type="GO" id="GO:0043546">
    <property type="term" value="F:molybdopterin cofactor binding"/>
    <property type="evidence" value="ECO:0007669"/>
    <property type="project" value="InterPro"/>
</dbReference>
<keyword evidence="6" id="KW-0500">Molybdenum</keyword>
<comment type="similarity">
    <text evidence="4">Belongs to the prokaryotic molybdopterin-containing oxidoreductase family.</text>
</comment>
<dbReference type="RefSeq" id="WP_011517333.1">
    <property type="nucleotide sequence ID" value="NC_007973.1"/>
</dbReference>